<proteinExistence type="predicted"/>
<keyword evidence="2" id="KW-1185">Reference proteome</keyword>
<accession>T1GTF5</accession>
<name>T1GTF5_MEGSC</name>
<evidence type="ECO:0000313" key="1">
    <source>
        <dbReference type="EnsemblMetazoa" id="MESCA006985-PA"/>
    </source>
</evidence>
<dbReference type="EnsemblMetazoa" id="MESCA006985-RA">
    <property type="protein sequence ID" value="MESCA006985-PA"/>
    <property type="gene ID" value="MESCA006985"/>
</dbReference>
<reference evidence="2" key="1">
    <citation type="submission" date="2013-02" db="EMBL/GenBank/DDBJ databases">
        <authorList>
            <person name="Hughes D."/>
        </authorList>
    </citation>
    <scope>NUCLEOTIDE SEQUENCE</scope>
    <source>
        <strain>Durham</strain>
        <strain evidence="2">NC isolate 2 -- Noor lab</strain>
    </source>
</reference>
<sequence>MAPGDNVNIIADIGKKSYSESEVFQENFARQQAYFDALQRQAYYNSGAGSGSYAGAYAGGSGGGLY</sequence>
<dbReference type="EMBL" id="CAQQ02143262">
    <property type="status" value="NOT_ANNOTATED_CDS"/>
    <property type="molecule type" value="Genomic_DNA"/>
</dbReference>
<evidence type="ECO:0000313" key="2">
    <source>
        <dbReference type="Proteomes" id="UP000015102"/>
    </source>
</evidence>
<dbReference type="Proteomes" id="UP000015102">
    <property type="component" value="Unassembled WGS sequence"/>
</dbReference>
<protein>
    <submittedName>
        <fullName evidence="1">Uncharacterized protein</fullName>
    </submittedName>
</protein>
<organism evidence="1 2">
    <name type="scientific">Megaselia scalaris</name>
    <name type="common">Humpbacked fly</name>
    <name type="synonym">Phora scalaris</name>
    <dbReference type="NCBI Taxonomy" id="36166"/>
    <lineage>
        <taxon>Eukaryota</taxon>
        <taxon>Metazoa</taxon>
        <taxon>Ecdysozoa</taxon>
        <taxon>Arthropoda</taxon>
        <taxon>Hexapoda</taxon>
        <taxon>Insecta</taxon>
        <taxon>Pterygota</taxon>
        <taxon>Neoptera</taxon>
        <taxon>Endopterygota</taxon>
        <taxon>Diptera</taxon>
        <taxon>Brachycera</taxon>
        <taxon>Muscomorpha</taxon>
        <taxon>Platypezoidea</taxon>
        <taxon>Phoridae</taxon>
        <taxon>Megaseliini</taxon>
        <taxon>Megaselia</taxon>
    </lineage>
</organism>
<dbReference type="AlphaFoldDB" id="T1GTF5"/>
<dbReference type="HOGENOM" id="CLU_2838558_0_0_1"/>
<reference evidence="1" key="2">
    <citation type="submission" date="2015-06" db="UniProtKB">
        <authorList>
            <consortium name="EnsemblMetazoa"/>
        </authorList>
    </citation>
    <scope>IDENTIFICATION</scope>
</reference>